<name>D6Z227_DESAT</name>
<dbReference type="STRING" id="589865.DaAHT2_0898"/>
<dbReference type="RefSeq" id="WP_013163132.1">
    <property type="nucleotide sequence ID" value="NC_014216.1"/>
</dbReference>
<sequence length="660" mass="71338">MGHRIRFFFRTRCLNSVLYDFLARAQAESEHAVELARNHGETNLLATGNEKELAELAETLGQEIPLSIFLSQSGILPADQESGPDLGNLVGQPPENPLAPGTTKVALPPCPRCLRLAEEHFLAGRAEFNHRCRICLAVDSANQQLVFTPPGTLEVQSCPTADHDRPDPRQQHALLAKAADLLAQGRQLTIITSAGSTTASLQPPAGRHQLQVQVTDPQSLPDHWLCGDDQLLLLAAWEKPLVMLHPSDLTREKHRLPDTPLPVGLADDLCLWYLGRHLQELSVSLLFLAPQQQKQPRALIHTEHGECWLLTGHRAIMPLLVRLNRPPGHNRRAEQNGYCATTSPCSSISPATGNDATLNDAVALLAQRQPATDDQPGFPARHHQAFAGFLATTPSEAVGGRVFGISLALPAAGVALLATDGRGEQEIIIPAPTAGQPLTAAGIIAQIAELDPQAQRLITNFAHRYPDRWQALQELDQPLQVAALGDLCSLLLLLCGQQAGPDHSAPQHFLDLAARATPGRSPQLEMTREDDQPAFDHRLLCRSAMSYTLAGATPAAICRGVLESLAERLARGIWAHAEPAFSPQVALCTPLCLHPAFFQAIRRQGGKDFLLAPPPVPLASLPAIGRLLHSPAPDAQPLPATAPADKERRALIKNALDVFK</sequence>
<dbReference type="HOGENOM" id="CLU_031615_0_0_7"/>
<protein>
    <submittedName>
        <fullName evidence="1">Uncharacterized protein</fullName>
    </submittedName>
</protein>
<evidence type="ECO:0000313" key="1">
    <source>
        <dbReference type="EMBL" id="ADH85602.1"/>
    </source>
</evidence>
<dbReference type="AlphaFoldDB" id="D6Z227"/>
<dbReference type="InParanoid" id="D6Z227"/>
<organism evidence="1 2">
    <name type="scientific">Desulfurivibrio alkaliphilus (strain DSM 19089 / UNIQEM U267 / AHT2)</name>
    <dbReference type="NCBI Taxonomy" id="589865"/>
    <lineage>
        <taxon>Bacteria</taxon>
        <taxon>Pseudomonadati</taxon>
        <taxon>Thermodesulfobacteriota</taxon>
        <taxon>Desulfobulbia</taxon>
        <taxon>Desulfobulbales</taxon>
        <taxon>Desulfobulbaceae</taxon>
        <taxon>Desulfurivibrio</taxon>
    </lineage>
</organism>
<reference evidence="2" key="1">
    <citation type="submission" date="2010-02" db="EMBL/GenBank/DDBJ databases">
        <title>Complete sequence of Desulfurivibrio alkaliphilus AHT2.</title>
        <authorList>
            <consortium name="US DOE Joint Genome Institute"/>
            <person name="Pitluck S."/>
            <person name="Chertkov O."/>
            <person name="Detter J.C."/>
            <person name="Han C."/>
            <person name="Tapia R."/>
            <person name="Larimer F."/>
            <person name="Land M."/>
            <person name="Hauser L."/>
            <person name="Kyrpides N."/>
            <person name="Mikhailova N."/>
            <person name="Sorokin D.Y."/>
            <person name="Muyzer G."/>
            <person name="Woyke T."/>
        </authorList>
    </citation>
    <scope>NUCLEOTIDE SEQUENCE [LARGE SCALE GENOMIC DNA]</scope>
    <source>
        <strain evidence="2">DSM 19089 / UNIQEM U267 / AHT2</strain>
    </source>
</reference>
<dbReference type="OrthoDB" id="5318537at2"/>
<keyword evidence="2" id="KW-1185">Reference proteome</keyword>
<accession>D6Z227</accession>
<dbReference type="EMBL" id="CP001940">
    <property type="protein sequence ID" value="ADH85602.1"/>
    <property type="molecule type" value="Genomic_DNA"/>
</dbReference>
<dbReference type="Proteomes" id="UP000001508">
    <property type="component" value="Chromosome"/>
</dbReference>
<dbReference type="eggNOG" id="COG0068">
    <property type="taxonomic scope" value="Bacteria"/>
</dbReference>
<dbReference type="KEGG" id="dak:DaAHT2_0898"/>
<proteinExistence type="predicted"/>
<evidence type="ECO:0000313" key="2">
    <source>
        <dbReference type="Proteomes" id="UP000001508"/>
    </source>
</evidence>
<gene>
    <name evidence="1" type="ordered locus">DaAHT2_0898</name>
</gene>